<dbReference type="EMBL" id="JAZGQO010000013">
    <property type="protein sequence ID" value="KAK6171876.1"/>
    <property type="molecule type" value="Genomic_DNA"/>
</dbReference>
<gene>
    <name evidence="1" type="ORF">SNE40_018300</name>
</gene>
<comment type="caution">
    <text evidence="1">The sequence shown here is derived from an EMBL/GenBank/DDBJ whole genome shotgun (WGS) entry which is preliminary data.</text>
</comment>
<evidence type="ECO:0000313" key="1">
    <source>
        <dbReference type="EMBL" id="KAK6171876.1"/>
    </source>
</evidence>
<evidence type="ECO:0000313" key="2">
    <source>
        <dbReference type="Proteomes" id="UP001347796"/>
    </source>
</evidence>
<protein>
    <submittedName>
        <fullName evidence="1">Uncharacterized protein</fullName>
    </submittedName>
</protein>
<sequence>MRSDAADEGGIARINEAILEIASDAHSPFHQVDAEIYFDDAQILSPFHNPSFDRYLAKLAITLPSLSLYCDARELMNQYASSISISPKGKAFW</sequence>
<name>A0AAN8J9C7_PATCE</name>
<dbReference type="AlphaFoldDB" id="A0AAN8J9C7"/>
<accession>A0AAN8J9C7</accession>
<keyword evidence="2" id="KW-1185">Reference proteome</keyword>
<dbReference type="Proteomes" id="UP001347796">
    <property type="component" value="Unassembled WGS sequence"/>
</dbReference>
<proteinExistence type="predicted"/>
<organism evidence="1 2">
    <name type="scientific">Patella caerulea</name>
    <name type="common">Rayed Mediterranean limpet</name>
    <dbReference type="NCBI Taxonomy" id="87958"/>
    <lineage>
        <taxon>Eukaryota</taxon>
        <taxon>Metazoa</taxon>
        <taxon>Spiralia</taxon>
        <taxon>Lophotrochozoa</taxon>
        <taxon>Mollusca</taxon>
        <taxon>Gastropoda</taxon>
        <taxon>Patellogastropoda</taxon>
        <taxon>Patelloidea</taxon>
        <taxon>Patellidae</taxon>
        <taxon>Patella</taxon>
    </lineage>
</organism>
<reference evidence="1 2" key="1">
    <citation type="submission" date="2024-01" db="EMBL/GenBank/DDBJ databases">
        <title>The genome of the rayed Mediterranean limpet Patella caerulea (Linnaeus, 1758).</title>
        <authorList>
            <person name="Anh-Thu Weber A."/>
            <person name="Halstead-Nussloch G."/>
        </authorList>
    </citation>
    <scope>NUCLEOTIDE SEQUENCE [LARGE SCALE GENOMIC DNA]</scope>
    <source>
        <strain evidence="1">AATW-2023a</strain>
        <tissue evidence="1">Whole specimen</tissue>
    </source>
</reference>